<dbReference type="EC" id="1.-.-.-" evidence="9"/>
<dbReference type="InterPro" id="IPR017927">
    <property type="entry name" value="FAD-bd_FR_type"/>
</dbReference>
<evidence type="ECO:0000259" key="7">
    <source>
        <dbReference type="PROSITE" id="PS51085"/>
    </source>
</evidence>
<dbReference type="PRINTS" id="PR00409">
    <property type="entry name" value="PHDIOXRDTASE"/>
</dbReference>
<evidence type="ECO:0000259" key="8">
    <source>
        <dbReference type="PROSITE" id="PS51384"/>
    </source>
</evidence>
<dbReference type="InterPro" id="IPR017938">
    <property type="entry name" value="Riboflavin_synthase-like_b-brl"/>
</dbReference>
<keyword evidence="3" id="KW-0479">Metal-binding</keyword>
<dbReference type="PROSITE" id="PS51384">
    <property type="entry name" value="FAD_FR"/>
    <property type="match status" value="1"/>
</dbReference>
<dbReference type="Pfam" id="PF00111">
    <property type="entry name" value="Fer2"/>
    <property type="match status" value="1"/>
</dbReference>
<dbReference type="GO" id="GO:0051213">
    <property type="term" value="F:dioxygenase activity"/>
    <property type="evidence" value="ECO:0007669"/>
    <property type="project" value="UniProtKB-KW"/>
</dbReference>
<dbReference type="InterPro" id="IPR012675">
    <property type="entry name" value="Beta-grasp_dom_sf"/>
</dbReference>
<evidence type="ECO:0000256" key="3">
    <source>
        <dbReference type="ARBA" id="ARBA00022723"/>
    </source>
</evidence>
<dbReference type="InterPro" id="IPR050415">
    <property type="entry name" value="MRET"/>
</dbReference>
<dbReference type="InterPro" id="IPR001041">
    <property type="entry name" value="2Fe-2S_ferredoxin-type"/>
</dbReference>
<keyword evidence="2" id="KW-0001">2Fe-2S</keyword>
<sequence length="348" mass="37359">MSAAAAHRSAVVAADLPVVDDGGQRRDAAVAGTFDVRVKRISYEADTINSYELLSPTGGDLVPFTAGSHIDLHLQNGLIRSYSLINDPRERHRYVIAVNRDSASRGGSSFVHDTVKAGDIITISGPRNNFALCEEAEHSVLIGGGIGITPLLSMIRRLDALGRRWELFYAARTRAAAAFTDELSTLSSDIHPNLHLDFDDERSGRVFDLAAIVKNAPAHAHLYCCGPVAMLEAFEAATADRPADQVHVEYFQAKQPAAVEGGFEVTLARSNRTIAVEAGKTILDALLDAGIAVNYACAEGVCGTCETRVLDGIPDHRDQFLSTDEQAANKSIMICCSGAKSRKLVLDL</sequence>
<dbReference type="PROSITE" id="PS00197">
    <property type="entry name" value="2FE2S_FER_1"/>
    <property type="match status" value="1"/>
</dbReference>
<keyword evidence="4 9" id="KW-0560">Oxidoreductase</keyword>
<keyword evidence="10" id="KW-1185">Reference proteome</keyword>
<dbReference type="PANTHER" id="PTHR47354">
    <property type="entry name" value="NADH OXIDOREDUCTASE HCR"/>
    <property type="match status" value="1"/>
</dbReference>
<gene>
    <name evidence="9" type="primary">pobB_3</name>
    <name evidence="9" type="ORF">CI1B_72010</name>
</gene>
<protein>
    <submittedName>
        <fullName evidence="9">Phenoxybenzoate dioxygenase subunit beta</fullName>
        <ecNumber evidence="9">1.-.-.-</ecNumber>
    </submittedName>
</protein>
<keyword evidence="5" id="KW-0408">Iron</keyword>
<dbReference type="Proteomes" id="UP000328092">
    <property type="component" value="Unassembled WGS sequence"/>
</dbReference>
<proteinExistence type="predicted"/>
<dbReference type="Gene3D" id="3.10.20.30">
    <property type="match status" value="1"/>
</dbReference>
<dbReference type="SUPFAM" id="SSF63380">
    <property type="entry name" value="Riboflavin synthase domain-like"/>
    <property type="match status" value="1"/>
</dbReference>
<dbReference type="Pfam" id="PF00175">
    <property type="entry name" value="NAD_binding_1"/>
    <property type="match status" value="1"/>
</dbReference>
<dbReference type="RefSeq" id="WP_244626790.1">
    <property type="nucleotide sequence ID" value="NZ_CAADFC020000029.1"/>
</dbReference>
<dbReference type="AlphaFoldDB" id="A0A508TUB1"/>
<feature type="domain" description="FAD-binding FR-type" evidence="8">
    <location>
        <begin position="31"/>
        <end position="133"/>
    </location>
</feature>
<evidence type="ECO:0000313" key="10">
    <source>
        <dbReference type="Proteomes" id="UP000328092"/>
    </source>
</evidence>
<dbReference type="PROSITE" id="PS51085">
    <property type="entry name" value="2FE2S_FER_2"/>
    <property type="match status" value="1"/>
</dbReference>
<organism evidence="9 10">
    <name type="scientific">Bradyrhizobium ivorense</name>
    <dbReference type="NCBI Taxonomy" id="2511166"/>
    <lineage>
        <taxon>Bacteria</taxon>
        <taxon>Pseudomonadati</taxon>
        <taxon>Pseudomonadota</taxon>
        <taxon>Alphaproteobacteria</taxon>
        <taxon>Hyphomicrobiales</taxon>
        <taxon>Nitrobacteraceae</taxon>
        <taxon>Bradyrhizobium</taxon>
    </lineage>
</organism>
<dbReference type="CDD" id="cd00207">
    <property type="entry name" value="fer2"/>
    <property type="match status" value="1"/>
</dbReference>
<dbReference type="SUPFAM" id="SSF54292">
    <property type="entry name" value="2Fe-2S ferredoxin-like"/>
    <property type="match status" value="1"/>
</dbReference>
<dbReference type="GO" id="GO:0046872">
    <property type="term" value="F:metal ion binding"/>
    <property type="evidence" value="ECO:0007669"/>
    <property type="project" value="UniProtKB-KW"/>
</dbReference>
<evidence type="ECO:0000256" key="5">
    <source>
        <dbReference type="ARBA" id="ARBA00023004"/>
    </source>
</evidence>
<dbReference type="CDD" id="cd06185">
    <property type="entry name" value="PDR_like"/>
    <property type="match status" value="1"/>
</dbReference>
<evidence type="ECO:0000313" key="9">
    <source>
        <dbReference type="EMBL" id="VIO78017.1"/>
    </source>
</evidence>
<evidence type="ECO:0000256" key="6">
    <source>
        <dbReference type="ARBA" id="ARBA00023014"/>
    </source>
</evidence>
<dbReference type="PANTHER" id="PTHR47354:SF1">
    <property type="entry name" value="CARNITINE MONOOXYGENASE REDUCTASE SUBUNIT"/>
    <property type="match status" value="1"/>
</dbReference>
<accession>A0A508TUB1</accession>
<feature type="domain" description="2Fe-2S ferredoxin-type" evidence="7">
    <location>
        <begin position="263"/>
        <end position="348"/>
    </location>
</feature>
<keyword evidence="6" id="KW-0411">Iron-sulfur</keyword>
<dbReference type="EMBL" id="CAADFC020000029">
    <property type="protein sequence ID" value="VIO78017.1"/>
    <property type="molecule type" value="Genomic_DNA"/>
</dbReference>
<name>A0A508TUB1_9BRAD</name>
<dbReference type="SUPFAM" id="SSF52343">
    <property type="entry name" value="Ferredoxin reductase-like, C-terminal NADP-linked domain"/>
    <property type="match status" value="1"/>
</dbReference>
<evidence type="ECO:0000256" key="4">
    <source>
        <dbReference type="ARBA" id="ARBA00023002"/>
    </source>
</evidence>
<dbReference type="InterPro" id="IPR006058">
    <property type="entry name" value="2Fe2S_fd_BS"/>
</dbReference>
<evidence type="ECO:0000256" key="2">
    <source>
        <dbReference type="ARBA" id="ARBA00022714"/>
    </source>
</evidence>
<reference evidence="9" key="1">
    <citation type="submission" date="2019-02" db="EMBL/GenBank/DDBJ databases">
        <authorList>
            <person name="Pothier F.J."/>
        </authorList>
    </citation>
    <scope>NUCLEOTIDE SEQUENCE</scope>
    <source>
        <strain evidence="9">CI-1B</strain>
    </source>
</reference>
<dbReference type="InterPro" id="IPR039261">
    <property type="entry name" value="FNR_nucleotide-bd"/>
</dbReference>
<dbReference type="InterPro" id="IPR036010">
    <property type="entry name" value="2Fe-2S_ferredoxin-like_sf"/>
</dbReference>
<dbReference type="Gene3D" id="2.40.30.10">
    <property type="entry name" value="Translation factors"/>
    <property type="match status" value="1"/>
</dbReference>
<keyword evidence="9" id="KW-0223">Dioxygenase</keyword>
<dbReference type="Gene3D" id="3.40.50.80">
    <property type="entry name" value="Nucleotide-binding domain of ferredoxin-NADP reductase (FNR) module"/>
    <property type="match status" value="1"/>
</dbReference>
<keyword evidence="1" id="KW-0285">Flavoprotein</keyword>
<dbReference type="InterPro" id="IPR001433">
    <property type="entry name" value="OxRdtase_FAD/NAD-bd"/>
</dbReference>
<comment type="caution">
    <text evidence="9">The sequence shown here is derived from an EMBL/GenBank/DDBJ whole genome shotgun (WGS) entry which is preliminary data.</text>
</comment>
<dbReference type="GO" id="GO:0051537">
    <property type="term" value="F:2 iron, 2 sulfur cluster binding"/>
    <property type="evidence" value="ECO:0007669"/>
    <property type="project" value="UniProtKB-KW"/>
</dbReference>
<evidence type="ECO:0000256" key="1">
    <source>
        <dbReference type="ARBA" id="ARBA00022630"/>
    </source>
</evidence>